<evidence type="ECO:0000256" key="5">
    <source>
        <dbReference type="ARBA" id="ARBA00023136"/>
    </source>
</evidence>
<gene>
    <name evidence="8" type="primary">TSPAN8</name>
</gene>
<keyword evidence="5 7" id="KW-0472">Membrane</keyword>
<reference evidence="8" key="2">
    <citation type="submission" date="2025-08" db="UniProtKB">
        <authorList>
            <consortium name="Ensembl"/>
        </authorList>
    </citation>
    <scope>IDENTIFICATION</scope>
</reference>
<dbReference type="InterPro" id="IPR008952">
    <property type="entry name" value="Tetraspanin_EC2_sf"/>
</dbReference>
<dbReference type="SUPFAM" id="SSF48652">
    <property type="entry name" value="Tetraspanin"/>
    <property type="match status" value="1"/>
</dbReference>
<name>G1NDZ3_MELGA</name>
<evidence type="ECO:0000256" key="1">
    <source>
        <dbReference type="ARBA" id="ARBA00004141"/>
    </source>
</evidence>
<feature type="transmembrane region" description="Helical" evidence="7">
    <location>
        <begin position="49"/>
        <end position="72"/>
    </location>
</feature>
<dbReference type="PANTHER" id="PTHR19282:SF380">
    <property type="entry name" value="TETRASPANIN-8"/>
    <property type="match status" value="1"/>
</dbReference>
<evidence type="ECO:0000256" key="7">
    <source>
        <dbReference type="RuleBase" id="RU361218"/>
    </source>
</evidence>
<dbReference type="Gene3D" id="1.10.1450.10">
    <property type="entry name" value="Tetraspanin"/>
    <property type="match status" value="1"/>
</dbReference>
<feature type="transmembrane region" description="Helical" evidence="7">
    <location>
        <begin position="122"/>
        <end position="146"/>
    </location>
</feature>
<dbReference type="Pfam" id="PF00335">
    <property type="entry name" value="Tetraspanin"/>
    <property type="match status" value="1"/>
</dbReference>
<dbReference type="GO" id="GO:0010468">
    <property type="term" value="P:regulation of gene expression"/>
    <property type="evidence" value="ECO:0007669"/>
    <property type="project" value="Ensembl"/>
</dbReference>
<evidence type="ECO:0000256" key="3">
    <source>
        <dbReference type="ARBA" id="ARBA00022692"/>
    </source>
</evidence>
<keyword evidence="4 7" id="KW-1133">Transmembrane helix</keyword>
<dbReference type="HOGENOM" id="CLU_055524_4_2_1"/>
<feature type="transmembrane region" description="Helical" evidence="7">
    <location>
        <begin position="92"/>
        <end position="115"/>
    </location>
</feature>
<dbReference type="Bgee" id="ENSMGAG00000010677">
    <property type="expression patterns" value="Expressed in ileum and 12 other cell types or tissues"/>
</dbReference>
<dbReference type="AlphaFoldDB" id="G1NDZ3"/>
<comment type="similarity">
    <text evidence="2 7">Belongs to the tetraspanin (TM4SF) family.</text>
</comment>
<dbReference type="Proteomes" id="UP000001645">
    <property type="component" value="Chromosome 1"/>
</dbReference>
<keyword evidence="9" id="KW-1185">Reference proteome</keyword>
<dbReference type="PIRSF" id="PIRSF002419">
    <property type="entry name" value="Tetraspanin"/>
    <property type="match status" value="1"/>
</dbReference>
<feature type="disulfide bond" evidence="6">
    <location>
        <begin position="189"/>
        <end position="212"/>
    </location>
</feature>
<dbReference type="GO" id="GO:0005886">
    <property type="term" value="C:plasma membrane"/>
    <property type="evidence" value="ECO:0007669"/>
    <property type="project" value="TreeGrafter"/>
</dbReference>
<evidence type="ECO:0000256" key="4">
    <source>
        <dbReference type="ARBA" id="ARBA00022989"/>
    </source>
</evidence>
<dbReference type="InParanoid" id="G1NDZ3"/>
<evidence type="ECO:0000256" key="6">
    <source>
        <dbReference type="PIRSR" id="PIRSR002419-1"/>
    </source>
</evidence>
<comment type="subcellular location">
    <subcellularLocation>
        <location evidence="1 7">Membrane</location>
        <topology evidence="1 7">Multi-pass membrane protein</topology>
    </subcellularLocation>
</comment>
<dbReference type="InterPro" id="IPR018503">
    <property type="entry name" value="Tetraspanin_CS"/>
</dbReference>
<feature type="disulfide bond" evidence="6">
    <location>
        <begin position="188"/>
        <end position="224"/>
    </location>
</feature>
<reference evidence="8" key="3">
    <citation type="submission" date="2025-09" db="UniProtKB">
        <authorList>
            <consortium name="Ensembl"/>
        </authorList>
    </citation>
    <scope>IDENTIFICATION</scope>
</reference>
<organism evidence="8 9">
    <name type="scientific">Meleagris gallopavo</name>
    <name type="common">Wild turkey</name>
    <dbReference type="NCBI Taxonomy" id="9103"/>
    <lineage>
        <taxon>Eukaryota</taxon>
        <taxon>Metazoa</taxon>
        <taxon>Chordata</taxon>
        <taxon>Craniata</taxon>
        <taxon>Vertebrata</taxon>
        <taxon>Euteleostomi</taxon>
        <taxon>Archelosauria</taxon>
        <taxon>Archosauria</taxon>
        <taxon>Dinosauria</taxon>
        <taxon>Saurischia</taxon>
        <taxon>Theropoda</taxon>
        <taxon>Coelurosauria</taxon>
        <taxon>Aves</taxon>
        <taxon>Neognathae</taxon>
        <taxon>Galloanserae</taxon>
        <taxon>Galliformes</taxon>
        <taxon>Phasianidae</taxon>
        <taxon>Meleagridinae</taxon>
        <taxon>Meleagris</taxon>
    </lineage>
</organism>
<proteinExistence type="inferred from homology"/>
<dbReference type="GeneTree" id="ENSGT00940000158153"/>
<dbReference type="InterPro" id="IPR000301">
    <property type="entry name" value="Tetraspanin_animals"/>
</dbReference>
<evidence type="ECO:0000256" key="2">
    <source>
        <dbReference type="ARBA" id="ARBA00006840"/>
    </source>
</evidence>
<evidence type="ECO:0000313" key="8">
    <source>
        <dbReference type="Ensembl" id="ENSMGAP00000011108.3"/>
    </source>
</evidence>
<dbReference type="GO" id="GO:0007283">
    <property type="term" value="P:spermatogenesis"/>
    <property type="evidence" value="ECO:0007669"/>
    <property type="project" value="Ensembl"/>
</dbReference>
<accession>G1NDZ3</accession>
<dbReference type="PROSITE" id="PS00421">
    <property type="entry name" value="TM4_1"/>
    <property type="match status" value="1"/>
</dbReference>
<dbReference type="CDD" id="cd03154">
    <property type="entry name" value="TM4SF3_like_LEL"/>
    <property type="match status" value="1"/>
</dbReference>
<dbReference type="PRINTS" id="PR00259">
    <property type="entry name" value="TMFOUR"/>
</dbReference>
<keyword evidence="6" id="KW-1015">Disulfide bond</keyword>
<sequence>MRQSPCVITTPTWRQGVPAAASEAPAQTALDAGVWSSLKMAGVSRCLKYSMFVFNFLFWVCGCIILGVSIWIRVSKDAQEDLSINNNNMFVGVDVLIAVGSIIMILGFLGCCGAIKESRCMLLLFFIGLLLILILQVTGGILGAVYKPQLEEGLNLTLTEAVNLLKDNTENAKQVQESWQKFQLQGQCCGLVNGASDWGNNINLVIDGKKVCECEQKYQEENLCIPFGDRYIFKQPCKTVILDFLQKNMDTIMGIAFGMAVIEVLGLVFSMCLYCQIQRK</sequence>
<dbReference type="InterPro" id="IPR018499">
    <property type="entry name" value="Tetraspanin/Peripherin"/>
</dbReference>
<dbReference type="Ensembl" id="ENSMGAT00000011977.3">
    <property type="protein sequence ID" value="ENSMGAP00000011108.3"/>
    <property type="gene ID" value="ENSMGAG00000010677.3"/>
</dbReference>
<dbReference type="GO" id="GO:0009986">
    <property type="term" value="C:cell surface"/>
    <property type="evidence" value="ECO:0007669"/>
    <property type="project" value="Ensembl"/>
</dbReference>
<evidence type="ECO:0000313" key="9">
    <source>
        <dbReference type="Proteomes" id="UP000001645"/>
    </source>
</evidence>
<reference evidence="8 9" key="1">
    <citation type="journal article" date="2010" name="PLoS Biol.">
        <title>Multi-platform next-generation sequencing of the domestic turkey (Meleagris gallopavo): genome assembly and analysis.</title>
        <authorList>
            <person name="Dalloul R.A."/>
            <person name="Long J.A."/>
            <person name="Zimin A.V."/>
            <person name="Aslam L."/>
            <person name="Beal K."/>
            <person name="Blomberg L.A."/>
            <person name="Bouffard P."/>
            <person name="Burt D.W."/>
            <person name="Crasta O."/>
            <person name="Crooijmans R.P."/>
            <person name="Cooper K."/>
            <person name="Coulombe R.A."/>
            <person name="De S."/>
            <person name="Delany M.E."/>
            <person name="Dodgson J.B."/>
            <person name="Dong J.J."/>
            <person name="Evans C."/>
            <person name="Frederickson K.M."/>
            <person name="Flicek P."/>
            <person name="Florea L."/>
            <person name="Folkerts O."/>
            <person name="Groenen M.A."/>
            <person name="Harkins T.T."/>
            <person name="Herrero J."/>
            <person name="Hoffmann S."/>
            <person name="Megens H.J."/>
            <person name="Jiang A."/>
            <person name="de Jong P."/>
            <person name="Kaiser P."/>
            <person name="Kim H."/>
            <person name="Kim K.W."/>
            <person name="Kim S."/>
            <person name="Langenberger D."/>
            <person name="Lee M.K."/>
            <person name="Lee T."/>
            <person name="Mane S."/>
            <person name="Marcais G."/>
            <person name="Marz M."/>
            <person name="McElroy A.P."/>
            <person name="Modise T."/>
            <person name="Nefedov M."/>
            <person name="Notredame C."/>
            <person name="Paton I.R."/>
            <person name="Payne W.S."/>
            <person name="Pertea G."/>
            <person name="Prickett D."/>
            <person name="Puiu D."/>
            <person name="Qioa D."/>
            <person name="Raineri E."/>
            <person name="Ruffier M."/>
            <person name="Salzberg S.L."/>
            <person name="Schatz M.C."/>
            <person name="Scheuring C."/>
            <person name="Schmidt C.J."/>
            <person name="Schroeder S."/>
            <person name="Searle S.M."/>
            <person name="Smith E.J."/>
            <person name="Smith J."/>
            <person name="Sonstegard T.S."/>
            <person name="Stadler P.F."/>
            <person name="Tafer H."/>
            <person name="Tu Z.J."/>
            <person name="Van Tassell C.P."/>
            <person name="Vilella A.J."/>
            <person name="Williams K.P."/>
            <person name="Yorke J.A."/>
            <person name="Zhang L."/>
            <person name="Zhang H.B."/>
            <person name="Zhang X."/>
            <person name="Zhang Y."/>
            <person name="Reed K.M."/>
        </authorList>
    </citation>
    <scope>NUCLEOTIDE SEQUENCE [LARGE SCALE GENOMIC DNA]</scope>
</reference>
<feature type="transmembrane region" description="Helical" evidence="7">
    <location>
        <begin position="252"/>
        <end position="275"/>
    </location>
</feature>
<keyword evidence="3 7" id="KW-0812">Transmembrane</keyword>
<dbReference type="PANTHER" id="PTHR19282">
    <property type="entry name" value="TETRASPANIN"/>
    <property type="match status" value="1"/>
</dbReference>
<protein>
    <recommendedName>
        <fullName evidence="7">Tetraspanin</fullName>
    </recommendedName>
</protein>